<evidence type="ECO:0000313" key="3">
    <source>
        <dbReference type="Proteomes" id="UP000199184"/>
    </source>
</evidence>
<reference evidence="3" key="1">
    <citation type="submission" date="2016-08" db="EMBL/GenBank/DDBJ databases">
        <authorList>
            <person name="Varghese N."/>
            <person name="Submissions Spin"/>
        </authorList>
    </citation>
    <scope>NUCLEOTIDE SEQUENCE [LARGE SCALE GENOMIC DNA]</scope>
    <source>
        <strain evidence="3">ERR11</strain>
    </source>
</reference>
<organism evidence="2 3">
    <name type="scientific">Bradyrhizobium shewense</name>
    <dbReference type="NCBI Taxonomy" id="1761772"/>
    <lineage>
        <taxon>Bacteria</taxon>
        <taxon>Pseudomonadati</taxon>
        <taxon>Pseudomonadota</taxon>
        <taxon>Alphaproteobacteria</taxon>
        <taxon>Hyphomicrobiales</taxon>
        <taxon>Nitrobacteraceae</taxon>
        <taxon>Bradyrhizobium</taxon>
    </lineage>
</organism>
<dbReference type="EMBL" id="FMAI01000003">
    <property type="protein sequence ID" value="SCB23649.1"/>
    <property type="molecule type" value="Genomic_DNA"/>
</dbReference>
<keyword evidence="1" id="KW-0732">Signal</keyword>
<evidence type="ECO:0000313" key="2">
    <source>
        <dbReference type="EMBL" id="SCB23649.1"/>
    </source>
</evidence>
<evidence type="ECO:0008006" key="4">
    <source>
        <dbReference type="Google" id="ProtNLM"/>
    </source>
</evidence>
<sequence length="297" mass="32270">MQQVSTLSWLVRCAAAAAALLLACGLAAPRYGSALQQPAVTTRDGTLVTLNRYVQEPVPDIVLVGSSVTWRLKEEYFSLPRLRNLALAGGSPVTGLAIVAGQARLPKTVLIETNVLSREADGALIETFSHGAGAEALLLRPVRTAIAAYETWNHAGPDAARSRAEQNRLLARPPGTFDNKVYLDRALQQMNDGDPTAPARANVVRMRQLIDDLQGRGVRVFLIHIPFAPEIEGSRMVRTTGEIVHEAFPDRSLWLLVDPPGNELRWDDGVHLDERSSLIVARAIESALAGRRDARGP</sequence>
<dbReference type="RefSeq" id="WP_091955915.1">
    <property type="nucleotide sequence ID" value="NZ_FMAI01000003.1"/>
</dbReference>
<evidence type="ECO:0000256" key="1">
    <source>
        <dbReference type="SAM" id="SignalP"/>
    </source>
</evidence>
<proteinExistence type="predicted"/>
<dbReference type="AlphaFoldDB" id="A0A1C3V7P2"/>
<feature type="signal peptide" evidence="1">
    <location>
        <begin position="1"/>
        <end position="28"/>
    </location>
</feature>
<accession>A0A1C3V7P2</accession>
<name>A0A1C3V7P2_9BRAD</name>
<protein>
    <recommendedName>
        <fullName evidence="4">SGNH hydrolase-type esterase domain-containing protein</fullName>
    </recommendedName>
</protein>
<gene>
    <name evidence="2" type="ORF">GA0061098_1003336</name>
</gene>
<dbReference type="Proteomes" id="UP000199184">
    <property type="component" value="Unassembled WGS sequence"/>
</dbReference>
<dbReference type="SUPFAM" id="SSF52266">
    <property type="entry name" value="SGNH hydrolase"/>
    <property type="match status" value="1"/>
</dbReference>
<keyword evidence="3" id="KW-1185">Reference proteome</keyword>
<feature type="chain" id="PRO_5008684096" description="SGNH hydrolase-type esterase domain-containing protein" evidence="1">
    <location>
        <begin position="29"/>
        <end position="297"/>
    </location>
</feature>